<sequence>MAPAASKTRDNQFFNVGVQGRKTGITLKDTGVRDEYGMEPIDGIFSSPEKSPPKRANARQQDKTLTSSDMDVQQISPARGKKRIHESVVDEETMLEESELQVNGVGADSPLPAGGDESLQMLEEDDDATVADEEEEEEEVQYSTEIAEPEPESEQEPTPPPPPSPPKARGKARRRIDFRKVIQRGGASEITGRISAKPVEFWRNERIEYAHDGTKKEIVRAEDVDKPKRPGRHTTSRKRTNKKSVSVIEEEEEEELEPEDWEVNEGVLHGFVNGWDEKNHAIIDEGARPEELAYSAARLQTKEVAGATFRYAKIVGLPYFGAGMVDIPPNGCKRLKNSRRMFMAFCLMFGKVAVTVGDSEFSISKGGVWMVPRGE</sequence>
<dbReference type="PANTHER" id="PTHR16684:SF11">
    <property type="entry name" value="CENTROMERE PROTEIN C"/>
    <property type="match status" value="1"/>
</dbReference>
<dbReference type="GO" id="GO:0005634">
    <property type="term" value="C:nucleus"/>
    <property type="evidence" value="ECO:0007669"/>
    <property type="project" value="UniProtKB-SubCell"/>
</dbReference>
<dbReference type="KEGG" id="npa:UCRNP2_10332"/>
<comment type="similarity">
    <text evidence="2">Belongs to the CENP-C/MIF2 family.</text>
</comment>
<dbReference type="STRING" id="1287680.R1GAR1"/>
<evidence type="ECO:0000256" key="4">
    <source>
        <dbReference type="ARBA" id="ARBA00023242"/>
    </source>
</evidence>
<keyword evidence="4" id="KW-0539">Nucleus</keyword>
<dbReference type="HOGENOM" id="CLU_038087_0_0_1"/>
<dbReference type="EMBL" id="KB916926">
    <property type="protein sequence ID" value="EOD42934.1"/>
    <property type="molecule type" value="Genomic_DNA"/>
</dbReference>
<evidence type="ECO:0000256" key="3">
    <source>
        <dbReference type="ARBA" id="ARBA00023125"/>
    </source>
</evidence>
<dbReference type="Proteomes" id="UP000013521">
    <property type="component" value="Unassembled WGS sequence"/>
</dbReference>
<feature type="domain" description="Mif2 N-terminal" evidence="7">
    <location>
        <begin position="13"/>
        <end position="76"/>
    </location>
</feature>
<feature type="compositionally biased region" description="Acidic residues" evidence="5">
    <location>
        <begin position="89"/>
        <end position="99"/>
    </location>
</feature>
<name>R1GAR1_BOTPV</name>
<proteinExistence type="inferred from homology"/>
<evidence type="ECO:0000256" key="2">
    <source>
        <dbReference type="ARBA" id="ARBA00010291"/>
    </source>
</evidence>
<feature type="domain" description="Mif2/CENP-C cupin" evidence="6">
    <location>
        <begin position="309"/>
        <end position="374"/>
    </location>
</feature>
<dbReference type="InterPro" id="IPR014710">
    <property type="entry name" value="RmlC-like_jellyroll"/>
</dbReference>
<protein>
    <submittedName>
        <fullName evidence="8">Putative cupin domain protein</fullName>
    </submittedName>
</protein>
<feature type="compositionally biased region" description="Basic and acidic residues" evidence="5">
    <location>
        <begin position="218"/>
        <end position="228"/>
    </location>
</feature>
<dbReference type="Pfam" id="PF15624">
    <property type="entry name" value="Mif2_N"/>
    <property type="match status" value="1"/>
</dbReference>
<evidence type="ECO:0000256" key="5">
    <source>
        <dbReference type="SAM" id="MobiDB-lite"/>
    </source>
</evidence>
<comment type="subcellular location">
    <subcellularLocation>
        <location evidence="1">Nucleus</location>
    </subcellularLocation>
</comment>
<evidence type="ECO:0000313" key="8">
    <source>
        <dbReference type="EMBL" id="EOD42934.1"/>
    </source>
</evidence>
<dbReference type="GO" id="GO:0000776">
    <property type="term" value="C:kinetochore"/>
    <property type="evidence" value="ECO:0007669"/>
    <property type="project" value="InterPro"/>
</dbReference>
<keyword evidence="3" id="KW-0238">DNA-binding</keyword>
<evidence type="ECO:0000259" key="6">
    <source>
        <dbReference type="Pfam" id="PF11699"/>
    </source>
</evidence>
<evidence type="ECO:0000259" key="7">
    <source>
        <dbReference type="Pfam" id="PF15624"/>
    </source>
</evidence>
<dbReference type="Gene3D" id="2.60.120.10">
    <property type="entry name" value="Jelly Rolls"/>
    <property type="match status" value="1"/>
</dbReference>
<organism evidence="8 9">
    <name type="scientific">Botryosphaeria parva (strain UCR-NP2)</name>
    <name type="common">Grapevine canker fungus</name>
    <name type="synonym">Neofusicoccum parvum</name>
    <dbReference type="NCBI Taxonomy" id="1287680"/>
    <lineage>
        <taxon>Eukaryota</taxon>
        <taxon>Fungi</taxon>
        <taxon>Dikarya</taxon>
        <taxon>Ascomycota</taxon>
        <taxon>Pezizomycotina</taxon>
        <taxon>Dothideomycetes</taxon>
        <taxon>Dothideomycetes incertae sedis</taxon>
        <taxon>Botryosphaeriales</taxon>
        <taxon>Botryosphaeriaceae</taxon>
        <taxon>Neofusicoccum</taxon>
    </lineage>
</organism>
<evidence type="ECO:0000313" key="9">
    <source>
        <dbReference type="Proteomes" id="UP000013521"/>
    </source>
</evidence>
<dbReference type="GO" id="GO:0051382">
    <property type="term" value="P:kinetochore assembly"/>
    <property type="evidence" value="ECO:0007669"/>
    <property type="project" value="InterPro"/>
</dbReference>
<dbReference type="OMA" id="FNMESID"/>
<feature type="compositionally biased region" description="Basic residues" evidence="5">
    <location>
        <begin position="229"/>
        <end position="242"/>
    </location>
</feature>
<gene>
    <name evidence="8" type="ORF">UCRNP2_10332</name>
</gene>
<feature type="region of interest" description="Disordered" evidence="5">
    <location>
        <begin position="28"/>
        <end position="176"/>
    </location>
</feature>
<feature type="compositionally biased region" description="Acidic residues" evidence="5">
    <location>
        <begin position="122"/>
        <end position="140"/>
    </location>
</feature>
<dbReference type="GO" id="GO:0051455">
    <property type="term" value="P:spindle attachment to meiosis I kinetochore"/>
    <property type="evidence" value="ECO:0007669"/>
    <property type="project" value="TreeGrafter"/>
</dbReference>
<dbReference type="InterPro" id="IPR028386">
    <property type="entry name" value="CENP-C/Mif2/cnp3"/>
</dbReference>
<dbReference type="PANTHER" id="PTHR16684">
    <property type="entry name" value="CENTROMERE PROTEIN C"/>
    <property type="match status" value="1"/>
</dbReference>
<dbReference type="AlphaFoldDB" id="R1GAR1"/>
<dbReference type="OrthoDB" id="1939643at2759"/>
<dbReference type="GO" id="GO:0051315">
    <property type="term" value="P:attachment of mitotic spindle microtubules to kinetochore"/>
    <property type="evidence" value="ECO:0007669"/>
    <property type="project" value="TreeGrafter"/>
</dbReference>
<dbReference type="Pfam" id="PF11699">
    <property type="entry name" value="CENP-C_C"/>
    <property type="match status" value="1"/>
</dbReference>
<dbReference type="InterPro" id="IPR028929">
    <property type="entry name" value="Mif2_N"/>
</dbReference>
<evidence type="ECO:0000256" key="1">
    <source>
        <dbReference type="ARBA" id="ARBA00004123"/>
    </source>
</evidence>
<dbReference type="GO" id="GO:0019237">
    <property type="term" value="F:centromeric DNA binding"/>
    <property type="evidence" value="ECO:0007669"/>
    <property type="project" value="InterPro"/>
</dbReference>
<feature type="compositionally biased region" description="Polar residues" evidence="5">
    <location>
        <begin position="63"/>
        <end position="76"/>
    </location>
</feature>
<reference evidence="9" key="1">
    <citation type="journal article" date="2013" name="Genome Announc.">
        <title>Draft genome sequence of Neofusicoccum parvum isolate UCR-NP2, a fungal vascular pathogen associated with grapevine cankers.</title>
        <authorList>
            <person name="Blanco-Ulate B."/>
            <person name="Rolshausen P."/>
            <person name="Cantu D."/>
        </authorList>
    </citation>
    <scope>NUCLEOTIDE SEQUENCE [LARGE SCALE GENOMIC DNA]</scope>
    <source>
        <strain evidence="9">UCR-NP2</strain>
    </source>
</reference>
<feature type="compositionally biased region" description="Pro residues" evidence="5">
    <location>
        <begin position="157"/>
        <end position="166"/>
    </location>
</feature>
<dbReference type="eggNOG" id="ENOG502S47H">
    <property type="taxonomic scope" value="Eukaryota"/>
</dbReference>
<feature type="region of interest" description="Disordered" evidence="5">
    <location>
        <begin position="218"/>
        <end position="255"/>
    </location>
</feature>
<dbReference type="InterPro" id="IPR025974">
    <property type="entry name" value="Mif2/CENP-C_cupin"/>
</dbReference>
<accession>R1GAR1</accession>